<dbReference type="EMBL" id="JAOVZO020000018">
    <property type="protein sequence ID" value="MDC8014121.1"/>
    <property type="molecule type" value="Genomic_DNA"/>
</dbReference>
<comment type="caution">
    <text evidence="1">The sequence shown here is derived from an EMBL/GenBank/DDBJ whole genome shotgun (WGS) entry which is preliminary data.</text>
</comment>
<evidence type="ECO:0000313" key="2">
    <source>
        <dbReference type="Proteomes" id="UP001139971"/>
    </source>
</evidence>
<name>A0A9X3YKM6_9GAMM</name>
<reference evidence="1" key="1">
    <citation type="submission" date="2023-02" db="EMBL/GenBank/DDBJ databases">
        <title>Tahibacter soli sp. nov. isolated from soil.</title>
        <authorList>
            <person name="Baek J.H."/>
            <person name="Lee J.K."/>
            <person name="Choi D.G."/>
            <person name="Jeon C.O."/>
        </authorList>
    </citation>
    <scope>NUCLEOTIDE SEQUENCE</scope>
    <source>
        <strain evidence="1">BL</strain>
    </source>
</reference>
<dbReference type="InterPro" id="IPR025455">
    <property type="entry name" value="DUF4276"/>
</dbReference>
<dbReference type="RefSeq" id="WP_272842014.1">
    <property type="nucleotide sequence ID" value="NZ_JAOVZO020000018.1"/>
</dbReference>
<dbReference type="AlphaFoldDB" id="A0A9X3YKM6"/>
<organism evidence="1 2">
    <name type="scientific">Tahibacter soli</name>
    <dbReference type="NCBI Taxonomy" id="2983605"/>
    <lineage>
        <taxon>Bacteria</taxon>
        <taxon>Pseudomonadati</taxon>
        <taxon>Pseudomonadota</taxon>
        <taxon>Gammaproteobacteria</taxon>
        <taxon>Lysobacterales</taxon>
        <taxon>Rhodanobacteraceae</taxon>
        <taxon>Tahibacter</taxon>
    </lineage>
</organism>
<proteinExistence type="predicted"/>
<protein>
    <submittedName>
        <fullName evidence="1">DUF4276 family protein</fullName>
    </submittedName>
</protein>
<dbReference type="Proteomes" id="UP001139971">
    <property type="component" value="Unassembled WGS sequence"/>
</dbReference>
<accession>A0A9X3YKM6</accession>
<keyword evidence="2" id="KW-1185">Reference proteome</keyword>
<gene>
    <name evidence="1" type="ORF">OD750_016370</name>
</gene>
<dbReference type="Pfam" id="PF14103">
    <property type="entry name" value="DUF4276"/>
    <property type="match status" value="1"/>
</dbReference>
<sequence length="214" mass="24188">MIELGISVEGQTEQEFVRKVLAPHLWNFGIDPRASIVNTRIDADGTRYKGGSVSVERAARNIRPLLGSFDWTTTFYDLYGFDDRRTDESADELEARLSDRLNNRRFIAYVQQYEFEALLFASPDAAERVFASTALRDALFGVSEGFATPEHINDSRETSPSHRLEAIFAIHLRRGYDKVVDGRLLLESAGLPAVRTRCPRFNAWLTRLESLAGT</sequence>
<evidence type="ECO:0000313" key="1">
    <source>
        <dbReference type="EMBL" id="MDC8014121.1"/>
    </source>
</evidence>